<keyword evidence="8" id="KW-1185">Reference proteome</keyword>
<keyword evidence="3 4" id="KW-0975">Bacterial flagellum</keyword>
<dbReference type="PANTHER" id="PTHR42792">
    <property type="entry name" value="FLAGELLIN"/>
    <property type="match status" value="1"/>
</dbReference>
<feature type="domain" description="Flagellin C-terminal" evidence="6">
    <location>
        <begin position="356"/>
        <end position="440"/>
    </location>
</feature>
<evidence type="ECO:0000313" key="8">
    <source>
        <dbReference type="Proteomes" id="UP000509579"/>
    </source>
</evidence>
<comment type="function">
    <text evidence="4">Flagellin is the subunit protein which polymerizes to form the filaments of bacterial flagella.</text>
</comment>
<dbReference type="RefSeq" id="WP_175505304.1">
    <property type="nucleotide sequence ID" value="NZ_CP054840.1"/>
</dbReference>
<name>A0A6N1X4Y8_9BURK</name>
<dbReference type="InterPro" id="IPR046358">
    <property type="entry name" value="Flagellin_C"/>
</dbReference>
<comment type="subcellular location">
    <subcellularLocation>
        <location evidence="4">Secreted</location>
    </subcellularLocation>
    <subcellularLocation>
        <location evidence="4">Bacterial flagellum</location>
    </subcellularLocation>
</comment>
<organism evidence="7 8">
    <name type="scientific">Comamonas antarctica</name>
    <dbReference type="NCBI Taxonomy" id="2743470"/>
    <lineage>
        <taxon>Bacteria</taxon>
        <taxon>Pseudomonadati</taxon>
        <taxon>Pseudomonadota</taxon>
        <taxon>Betaproteobacteria</taxon>
        <taxon>Burkholderiales</taxon>
        <taxon>Comamonadaceae</taxon>
        <taxon>Comamonas</taxon>
    </lineage>
</organism>
<dbReference type="KEGG" id="aant:HUK68_17300"/>
<dbReference type="GO" id="GO:0009288">
    <property type="term" value="C:bacterial-type flagellum"/>
    <property type="evidence" value="ECO:0007669"/>
    <property type="project" value="UniProtKB-SubCell"/>
</dbReference>
<comment type="similarity">
    <text evidence="1 4">Belongs to the bacterial flagellin family.</text>
</comment>
<keyword evidence="7" id="KW-0969">Cilium</keyword>
<dbReference type="GO" id="GO:0005576">
    <property type="term" value="C:extracellular region"/>
    <property type="evidence" value="ECO:0007669"/>
    <property type="project" value="UniProtKB-SubCell"/>
</dbReference>
<dbReference type="InterPro" id="IPR001029">
    <property type="entry name" value="Flagellin_N"/>
</dbReference>
<dbReference type="PRINTS" id="PR00207">
    <property type="entry name" value="FLAGELLIN"/>
</dbReference>
<evidence type="ECO:0000256" key="3">
    <source>
        <dbReference type="ARBA" id="ARBA00023143"/>
    </source>
</evidence>
<dbReference type="InterPro" id="IPR042187">
    <property type="entry name" value="Flagellin_C_sub2"/>
</dbReference>
<keyword evidence="7" id="KW-0966">Cell projection</keyword>
<dbReference type="AlphaFoldDB" id="A0A6N1X4Y8"/>
<dbReference type="Gene3D" id="3.30.70.2120">
    <property type="match status" value="1"/>
</dbReference>
<proteinExistence type="inferred from homology"/>
<dbReference type="SUPFAM" id="SSF64518">
    <property type="entry name" value="Phase 1 flagellin"/>
    <property type="match status" value="1"/>
</dbReference>
<dbReference type="Pfam" id="PF00669">
    <property type="entry name" value="Flagellin_N"/>
    <property type="match status" value="1"/>
</dbReference>
<sequence>MAMTINTNVASINAQRNLSLSGSSLSTSMQRLSSGLRVNSAKDDAAGLAISERMKAQSGGLTVAARNANDGISLAQTAEGALGKVGDMLQRVRELAVQSSNATNSTSDREALQSEVTQLVSEIDRVAKTTSFNGTKILDGSFAGAMFQVGANAGDNITVGGITNAAAGSLSSVNYNQADVTFAGLTDFDKPMLNQADLDSAKTAADAALAAHIAGGGTNSDAGGTPLQAAATAAAAAATAGPLSITVGSGSKIELDSMPAASSAKERMGQLAAAINAKTADTGVTAFVDAEKGTMTLLSEKLTAAGVPEAVVFGGNEPAKTGMAASPTFTAVAAADQKGIAKLSVATQAGAWDALKRVDSAIDQVNSARADLGALQTRFEKSVENIDIQNENIKAASGRITDADFAVETANLSKAQILQQAGTAMVAQANQLPQSVLSLLR</sequence>
<protein>
    <recommendedName>
        <fullName evidence="4">Flagellin</fullName>
    </recommendedName>
</protein>
<evidence type="ECO:0000313" key="7">
    <source>
        <dbReference type="EMBL" id="QKV54504.1"/>
    </source>
</evidence>
<reference evidence="7 8" key="1">
    <citation type="submission" date="2020-06" db="EMBL/GenBank/DDBJ databases">
        <title>Acidovorax antarctica sp. nov., isolated from Corinth ice sheet soil, Antarctic Fields Peninsula.</title>
        <authorList>
            <person name="Xu Q."/>
            <person name="Peng F."/>
        </authorList>
    </citation>
    <scope>NUCLEOTIDE SEQUENCE [LARGE SCALE GENOMIC DNA]</scope>
    <source>
        <strain evidence="7 8">16-35-5</strain>
    </source>
</reference>
<gene>
    <name evidence="7" type="ORF">HUK68_17300</name>
</gene>
<dbReference type="Proteomes" id="UP000509579">
    <property type="component" value="Chromosome"/>
</dbReference>
<dbReference type="PANTHER" id="PTHR42792:SF2">
    <property type="entry name" value="FLAGELLIN"/>
    <property type="match status" value="1"/>
</dbReference>
<evidence type="ECO:0000256" key="4">
    <source>
        <dbReference type="RuleBase" id="RU362073"/>
    </source>
</evidence>
<evidence type="ECO:0000256" key="1">
    <source>
        <dbReference type="ARBA" id="ARBA00005709"/>
    </source>
</evidence>
<dbReference type="InterPro" id="IPR010810">
    <property type="entry name" value="Flagellin_hook_IN_motif"/>
</dbReference>
<dbReference type="InterPro" id="IPR001492">
    <property type="entry name" value="Flagellin"/>
</dbReference>
<evidence type="ECO:0000256" key="2">
    <source>
        <dbReference type="ARBA" id="ARBA00022525"/>
    </source>
</evidence>
<accession>A0A6N1X4Y8</accession>
<evidence type="ECO:0000259" key="5">
    <source>
        <dbReference type="Pfam" id="PF00669"/>
    </source>
</evidence>
<dbReference type="Gene3D" id="6.10.10.10">
    <property type="entry name" value="Flagellar export chaperone, C-terminal domain"/>
    <property type="match status" value="1"/>
</dbReference>
<keyword evidence="7" id="KW-0282">Flagellum</keyword>
<dbReference type="Gene3D" id="1.20.1330.10">
    <property type="entry name" value="f41 fragment of flagellin, N-terminal domain"/>
    <property type="match status" value="1"/>
</dbReference>
<evidence type="ECO:0000259" key="6">
    <source>
        <dbReference type="Pfam" id="PF00700"/>
    </source>
</evidence>
<dbReference type="Pfam" id="PF07196">
    <property type="entry name" value="Flagellin_IN"/>
    <property type="match status" value="1"/>
</dbReference>
<feature type="domain" description="Flagellin N-terminal" evidence="5">
    <location>
        <begin position="5"/>
        <end position="142"/>
    </location>
</feature>
<dbReference type="EMBL" id="CP054840">
    <property type="protein sequence ID" value="QKV54504.1"/>
    <property type="molecule type" value="Genomic_DNA"/>
</dbReference>
<keyword evidence="2 4" id="KW-0964">Secreted</keyword>
<dbReference type="Pfam" id="PF00700">
    <property type="entry name" value="Flagellin_C"/>
    <property type="match status" value="1"/>
</dbReference>
<dbReference type="GO" id="GO:0005198">
    <property type="term" value="F:structural molecule activity"/>
    <property type="evidence" value="ECO:0007669"/>
    <property type="project" value="UniProtKB-UniRule"/>
</dbReference>